<dbReference type="InParanoid" id="A0A1I5UME2"/>
<dbReference type="Pfam" id="PF00571">
    <property type="entry name" value="CBS"/>
    <property type="match status" value="2"/>
</dbReference>
<gene>
    <name evidence="4" type="ORF">SAMN04489713_12011</name>
</gene>
<dbReference type="PANTHER" id="PTHR43080">
    <property type="entry name" value="CBS DOMAIN-CONTAINING PROTEIN CBSX3, MITOCHONDRIAL"/>
    <property type="match status" value="1"/>
</dbReference>
<dbReference type="STRING" id="1993.SAMN04489713_12011"/>
<dbReference type="GeneID" id="99648781"/>
<organism evidence="4 5">
    <name type="scientific">Actinomadura madurae</name>
    <dbReference type="NCBI Taxonomy" id="1993"/>
    <lineage>
        <taxon>Bacteria</taxon>
        <taxon>Bacillati</taxon>
        <taxon>Actinomycetota</taxon>
        <taxon>Actinomycetes</taxon>
        <taxon>Streptosporangiales</taxon>
        <taxon>Thermomonosporaceae</taxon>
        <taxon>Actinomadura</taxon>
    </lineage>
</organism>
<dbReference type="Gene3D" id="3.10.580.10">
    <property type="entry name" value="CBS-domain"/>
    <property type="match status" value="1"/>
</dbReference>
<reference evidence="4 5" key="1">
    <citation type="submission" date="2016-10" db="EMBL/GenBank/DDBJ databases">
        <authorList>
            <person name="de Groot N.N."/>
        </authorList>
    </citation>
    <scope>NUCLEOTIDE SEQUENCE [LARGE SCALE GENOMIC DNA]</scope>
    <source>
        <strain evidence="4 5">DSM 43067</strain>
    </source>
</reference>
<keyword evidence="5" id="KW-1185">Reference proteome</keyword>
<evidence type="ECO:0000256" key="1">
    <source>
        <dbReference type="ARBA" id="ARBA00023122"/>
    </source>
</evidence>
<evidence type="ECO:0000259" key="3">
    <source>
        <dbReference type="PROSITE" id="PS51371"/>
    </source>
</evidence>
<dbReference type="SMART" id="SM00116">
    <property type="entry name" value="CBS"/>
    <property type="match status" value="2"/>
</dbReference>
<evidence type="ECO:0000313" key="4">
    <source>
        <dbReference type="EMBL" id="SFP96390.1"/>
    </source>
</evidence>
<feature type="domain" description="CBS" evidence="3">
    <location>
        <begin position="76"/>
        <end position="131"/>
    </location>
</feature>
<dbReference type="PROSITE" id="PS51371">
    <property type="entry name" value="CBS"/>
    <property type="match status" value="2"/>
</dbReference>
<name>A0A1I5UME2_9ACTN</name>
<evidence type="ECO:0000256" key="2">
    <source>
        <dbReference type="PROSITE-ProRule" id="PRU00703"/>
    </source>
</evidence>
<feature type="domain" description="CBS" evidence="3">
    <location>
        <begin position="7"/>
        <end position="67"/>
    </location>
</feature>
<dbReference type="InterPro" id="IPR044725">
    <property type="entry name" value="CBSX3_CBS_dom"/>
</dbReference>
<dbReference type="FunCoup" id="A0A1I5UME2">
    <property type="interactions" value="96"/>
</dbReference>
<accession>A0A1I5UME2</accession>
<proteinExistence type="predicted"/>
<dbReference type="RefSeq" id="WP_024936717.1">
    <property type="nucleotide sequence ID" value="NZ_CP083237.1"/>
</dbReference>
<dbReference type="OrthoDB" id="9807125at2"/>
<keyword evidence="1 2" id="KW-0129">CBS domain</keyword>
<protein>
    <submittedName>
        <fullName evidence="4">CBS domain-containing protein</fullName>
    </submittedName>
</protein>
<evidence type="ECO:0000313" key="5">
    <source>
        <dbReference type="Proteomes" id="UP000183413"/>
    </source>
</evidence>
<dbReference type="CDD" id="cd04623">
    <property type="entry name" value="CBS_pair_bac_euk"/>
    <property type="match status" value="1"/>
</dbReference>
<dbReference type="eggNOG" id="COG0517">
    <property type="taxonomic scope" value="Bacteria"/>
</dbReference>
<dbReference type="EMBL" id="FOVH01000020">
    <property type="protein sequence ID" value="SFP96390.1"/>
    <property type="molecule type" value="Genomic_DNA"/>
</dbReference>
<dbReference type="PANTHER" id="PTHR43080:SF2">
    <property type="entry name" value="CBS DOMAIN-CONTAINING PROTEIN"/>
    <property type="match status" value="1"/>
</dbReference>
<dbReference type="InterPro" id="IPR000644">
    <property type="entry name" value="CBS_dom"/>
</dbReference>
<dbReference type="InterPro" id="IPR046342">
    <property type="entry name" value="CBS_dom_sf"/>
</dbReference>
<dbReference type="InterPro" id="IPR051257">
    <property type="entry name" value="Diverse_CBS-Domain"/>
</dbReference>
<dbReference type="AlphaFoldDB" id="A0A1I5UME2"/>
<dbReference type="Proteomes" id="UP000183413">
    <property type="component" value="Unassembled WGS sequence"/>
</dbReference>
<dbReference type="SUPFAM" id="SSF54631">
    <property type="entry name" value="CBS-domain pair"/>
    <property type="match status" value="1"/>
</dbReference>
<sequence length="144" mass="15726">MRIRDILRRKGDAVATVRPEATVRQLLAVLAEHNIGAVVVSPDGASIAGIASERDVVRRLHEHGAALLDRPVSEIMTSEVRSCGPADKVDDLRQAMTEHRFRHVPVVDGGRLAGIVSIGDVVKSAIDELESEREHLVDYIQRAP</sequence>